<keyword evidence="2" id="KW-1003">Cell membrane</keyword>
<dbReference type="InterPro" id="IPR027417">
    <property type="entry name" value="P-loop_NTPase"/>
</dbReference>
<feature type="domain" description="Type IV secretion system coupling protein TraD DNA-binding" evidence="6">
    <location>
        <begin position="73"/>
        <end position="440"/>
    </location>
</feature>
<dbReference type="GO" id="GO:0005886">
    <property type="term" value="C:plasma membrane"/>
    <property type="evidence" value="ECO:0007669"/>
    <property type="project" value="UniProtKB-SubCell"/>
</dbReference>
<evidence type="ECO:0000256" key="3">
    <source>
        <dbReference type="ARBA" id="ARBA00022692"/>
    </source>
</evidence>
<dbReference type="Pfam" id="PF10412">
    <property type="entry name" value="TrwB_AAD_bind"/>
    <property type="match status" value="1"/>
</dbReference>
<dbReference type="EMBL" id="CVRQ01000008">
    <property type="protein sequence ID" value="CRL33196.1"/>
    <property type="molecule type" value="Genomic_DNA"/>
</dbReference>
<proteinExistence type="predicted"/>
<dbReference type="InterPro" id="IPR051539">
    <property type="entry name" value="T4SS-coupling_protein"/>
</dbReference>
<evidence type="ECO:0000256" key="1">
    <source>
        <dbReference type="ARBA" id="ARBA00004651"/>
    </source>
</evidence>
<evidence type="ECO:0000313" key="7">
    <source>
        <dbReference type="EMBL" id="CRL33196.1"/>
    </source>
</evidence>
<sequence length="475" mass="53943">MSFDYRRNFSGLATTSEKHGKNTSVYSQDVFGKNIFENSVPVWTADGSENPYVVFTDPNTGLKMGINRERLGLGMLVIGAPGAGKTNFINANLKRILETMESDDVIIVFDTKGDYLTEFGGMIADRDKIVIGTGEEYRNETSYHNIFAEIMPRGMDGRLVYTMDSDTDALDFSTQLFSKMDSEIQPIFPAMAGQIFAAVLVYYMRTFWKTDQSKLNNKELLRFFSHSTNEDIRNILCLDYMKDYRKCMDYISGKSSETQGVNSYLGAVLGKMFIGPFAESCCGREFSMREVVYGSRKKVLFIEYDLQRGNVLAPMYGMLIDRALAYALGGREKIKKNKYFLLDEALLLPKLEHLQNSTNFGRSQGIKIICGSQNIEGFESLYGEAGAKNMLSSFQNIVAFKVTDYDTRQFLIQRLGENYINHSISAQQQSLNVQREGHTIEDWQLLSLQKGEAVVSLAWEDPFLFKMPLYQRILK</sequence>
<keyword evidence="8" id="KW-1185">Reference proteome</keyword>
<evidence type="ECO:0000256" key="2">
    <source>
        <dbReference type="ARBA" id="ARBA00022475"/>
    </source>
</evidence>
<evidence type="ECO:0000256" key="4">
    <source>
        <dbReference type="ARBA" id="ARBA00022989"/>
    </source>
</evidence>
<dbReference type="PANTHER" id="PTHR37937">
    <property type="entry name" value="CONJUGATIVE TRANSFER: DNA TRANSPORT"/>
    <property type="match status" value="1"/>
</dbReference>
<keyword evidence="3" id="KW-0812">Transmembrane</keyword>
<evidence type="ECO:0000256" key="5">
    <source>
        <dbReference type="ARBA" id="ARBA00023136"/>
    </source>
</evidence>
<keyword evidence="5" id="KW-0472">Membrane</keyword>
<protein>
    <recommendedName>
        <fullName evidence="6">Type IV secretion system coupling protein TraD DNA-binding domain-containing protein</fullName>
    </recommendedName>
</protein>
<comment type="subcellular location">
    <subcellularLocation>
        <location evidence="1">Cell membrane</location>
        <topology evidence="1">Multi-pass membrane protein</topology>
    </subcellularLocation>
</comment>
<dbReference type="SUPFAM" id="SSF52540">
    <property type="entry name" value="P-loop containing nucleoside triphosphate hydrolases"/>
    <property type="match status" value="1"/>
</dbReference>
<dbReference type="Proteomes" id="UP000049472">
    <property type="component" value="Unassembled WGS sequence"/>
</dbReference>
<evidence type="ECO:0000313" key="8">
    <source>
        <dbReference type="Proteomes" id="UP000049472"/>
    </source>
</evidence>
<dbReference type="CDD" id="cd01127">
    <property type="entry name" value="TrwB_TraG_TraD_VirD4"/>
    <property type="match status" value="1"/>
</dbReference>
<reference evidence="8" key="1">
    <citation type="submission" date="2015-05" db="EMBL/GenBank/DDBJ databases">
        <authorList>
            <consortium name="Pathogen Informatics"/>
        </authorList>
    </citation>
    <scope>NUCLEOTIDE SEQUENCE [LARGE SCALE GENOMIC DNA]</scope>
    <source>
        <strain evidence="8">T1-815</strain>
    </source>
</reference>
<gene>
    <name evidence="7" type="ORF">T1815_05271</name>
</gene>
<organism evidence="7 8">
    <name type="scientific">Agathobacter rectalis</name>
    <dbReference type="NCBI Taxonomy" id="39491"/>
    <lineage>
        <taxon>Bacteria</taxon>
        <taxon>Bacillati</taxon>
        <taxon>Bacillota</taxon>
        <taxon>Clostridia</taxon>
        <taxon>Lachnospirales</taxon>
        <taxon>Lachnospiraceae</taxon>
        <taxon>Agathobacter</taxon>
    </lineage>
</organism>
<dbReference type="PANTHER" id="PTHR37937:SF1">
    <property type="entry name" value="CONJUGATIVE TRANSFER: DNA TRANSPORT"/>
    <property type="match status" value="1"/>
</dbReference>
<dbReference type="RefSeq" id="WP_055061022.1">
    <property type="nucleotide sequence ID" value="NZ_CVRQ01000008.1"/>
</dbReference>
<dbReference type="Gene3D" id="3.40.50.300">
    <property type="entry name" value="P-loop containing nucleotide triphosphate hydrolases"/>
    <property type="match status" value="2"/>
</dbReference>
<dbReference type="AlphaFoldDB" id="A0A0M6WCX8"/>
<accession>A0A0M6WCX8</accession>
<name>A0A0M6WCX8_9FIRM</name>
<dbReference type="InterPro" id="IPR019476">
    <property type="entry name" value="T4SS_TraD_DNA-bd"/>
</dbReference>
<keyword evidence="4" id="KW-1133">Transmembrane helix</keyword>
<evidence type="ECO:0000259" key="6">
    <source>
        <dbReference type="Pfam" id="PF10412"/>
    </source>
</evidence>